<keyword evidence="4" id="KW-1185">Reference proteome</keyword>
<dbReference type="EMBL" id="JABDTM020029259">
    <property type="protein sequence ID" value="KAH0808083.1"/>
    <property type="molecule type" value="Genomic_DNA"/>
</dbReference>
<organism evidence="3 4">
    <name type="scientific">Tenebrio molitor</name>
    <name type="common">Yellow mealworm beetle</name>
    <dbReference type="NCBI Taxonomy" id="7067"/>
    <lineage>
        <taxon>Eukaryota</taxon>
        <taxon>Metazoa</taxon>
        <taxon>Ecdysozoa</taxon>
        <taxon>Arthropoda</taxon>
        <taxon>Hexapoda</taxon>
        <taxon>Insecta</taxon>
        <taxon>Pterygota</taxon>
        <taxon>Neoptera</taxon>
        <taxon>Endopterygota</taxon>
        <taxon>Coleoptera</taxon>
        <taxon>Polyphaga</taxon>
        <taxon>Cucujiformia</taxon>
        <taxon>Tenebrionidae</taxon>
        <taxon>Tenebrio</taxon>
    </lineage>
</organism>
<name>A0A8J6H4G1_TENMO</name>
<comment type="caution">
    <text evidence="3">The sequence shown here is derived from an EMBL/GenBank/DDBJ whole genome shotgun (WGS) entry which is preliminary data.</text>
</comment>
<feature type="compositionally biased region" description="Basic residues" evidence="1">
    <location>
        <begin position="333"/>
        <end position="346"/>
    </location>
</feature>
<accession>A0A8J6H4G1</accession>
<feature type="region of interest" description="Disordered" evidence="1">
    <location>
        <begin position="324"/>
        <end position="349"/>
    </location>
</feature>
<reference evidence="3" key="2">
    <citation type="submission" date="2021-08" db="EMBL/GenBank/DDBJ databases">
        <authorList>
            <person name="Eriksson T."/>
        </authorList>
    </citation>
    <scope>NUCLEOTIDE SEQUENCE</scope>
    <source>
        <strain evidence="3">Stoneville</strain>
        <tissue evidence="3">Whole head</tissue>
    </source>
</reference>
<evidence type="ECO:0000313" key="2">
    <source>
        <dbReference type="EMBL" id="KAH0808083.1"/>
    </source>
</evidence>
<dbReference type="AlphaFoldDB" id="A0A8J6H4G1"/>
<gene>
    <name evidence="3" type="ORF">GEV33_014700</name>
    <name evidence="2" type="ORF">GEV33_014705</name>
</gene>
<dbReference type="EMBL" id="JABDTM020029254">
    <property type="protein sequence ID" value="KAH0808094.1"/>
    <property type="molecule type" value="Genomic_DNA"/>
</dbReference>
<evidence type="ECO:0000313" key="3">
    <source>
        <dbReference type="EMBL" id="KAH0808094.1"/>
    </source>
</evidence>
<reference evidence="3" key="1">
    <citation type="journal article" date="2020" name="J Insects Food Feed">
        <title>The yellow mealworm (Tenebrio molitor) genome: a resource for the emerging insects as food and feed industry.</title>
        <authorList>
            <person name="Eriksson T."/>
            <person name="Andere A."/>
            <person name="Kelstrup H."/>
            <person name="Emery V."/>
            <person name="Picard C."/>
        </authorList>
    </citation>
    <scope>NUCLEOTIDE SEQUENCE</scope>
    <source>
        <strain evidence="3">Stoneville</strain>
        <tissue evidence="3">Whole head</tissue>
    </source>
</reference>
<evidence type="ECO:0000313" key="4">
    <source>
        <dbReference type="Proteomes" id="UP000719412"/>
    </source>
</evidence>
<dbReference type="Proteomes" id="UP000719412">
    <property type="component" value="Unassembled WGS sequence"/>
</dbReference>
<proteinExistence type="predicted"/>
<protein>
    <submittedName>
        <fullName evidence="3">Uncharacterized protein</fullName>
    </submittedName>
</protein>
<evidence type="ECO:0000256" key="1">
    <source>
        <dbReference type="SAM" id="MobiDB-lite"/>
    </source>
</evidence>
<sequence length="515" mass="57785">MERQIVDSLKDKSKNDEDLKLVADISNRTLTDLEDQRKKITKRSIPLTRLISDPTVKLDVPKTIENFGTATKHAFEDERAPLYHLKHLMGSSRNALLSAMKIPPQNMIIPTDYEIVKSSDRVGAANPSLRTRSGQDEDDARFSRTFKRVGEMVRESIKSGQETASHIGEIAHDARNILNSARHSAPRLIIPYSQIPAVQRRPPSKAILITPRIVDLVNERTAKKPADTGSNFVRMGHIMDAIGFSKPNSKSLDLQKIIFEPRRVSQARVDERLAELYSRFRDTDNDDVDTVGEALSTLEDAKISVGAKNLRDFLVKMKNELTSMVRSSPDEHKRKKSKSKKKKKKQETKEMGRFIETLFDGSTNETVGSGLFLSPELLHPFMGRASENELRDFLRDNGDDVKDLQKQNQAPKDHYGGANHGDHDNPDLGYVLGAINPLMLERMYNQTVKVKGDATDPDVIFQKPSEVGGNGTVGTSMAVSGAMLKPFMGMQPQAVEKFLDTYNREPNEDYVETED</sequence>